<gene>
    <name evidence="1" type="ORF">JAAARDRAFT_451542</name>
</gene>
<dbReference type="AlphaFoldDB" id="A0A067QHV3"/>
<evidence type="ECO:0000313" key="2">
    <source>
        <dbReference type="Proteomes" id="UP000027265"/>
    </source>
</evidence>
<accession>A0A067QHV3</accession>
<proteinExistence type="predicted"/>
<sequence length="110" mass="12495">MQQRARWITRATTRLVTSVTACHNPPCSSQPVTSAGSLWGPGDCLSERLRYDIGHIQVQLVPPTNYTYKSQPQTLGQKKVQGGKMSMHSLRYHEMISNNDIARKQLRIMR</sequence>
<evidence type="ECO:0000313" key="1">
    <source>
        <dbReference type="EMBL" id="KDQ62191.1"/>
    </source>
</evidence>
<dbReference type="InParanoid" id="A0A067QHV3"/>
<protein>
    <submittedName>
        <fullName evidence="1">Uncharacterized protein</fullName>
    </submittedName>
</protein>
<reference evidence="2" key="1">
    <citation type="journal article" date="2014" name="Proc. Natl. Acad. Sci. U.S.A.">
        <title>Extensive sampling of basidiomycete genomes demonstrates inadequacy of the white-rot/brown-rot paradigm for wood decay fungi.</title>
        <authorList>
            <person name="Riley R."/>
            <person name="Salamov A.A."/>
            <person name="Brown D.W."/>
            <person name="Nagy L.G."/>
            <person name="Floudas D."/>
            <person name="Held B.W."/>
            <person name="Levasseur A."/>
            <person name="Lombard V."/>
            <person name="Morin E."/>
            <person name="Otillar R."/>
            <person name="Lindquist E.A."/>
            <person name="Sun H."/>
            <person name="LaButti K.M."/>
            <person name="Schmutz J."/>
            <person name="Jabbour D."/>
            <person name="Luo H."/>
            <person name="Baker S.E."/>
            <person name="Pisabarro A.G."/>
            <person name="Walton J.D."/>
            <person name="Blanchette R.A."/>
            <person name="Henrissat B."/>
            <person name="Martin F."/>
            <person name="Cullen D."/>
            <person name="Hibbett D.S."/>
            <person name="Grigoriev I.V."/>
        </authorList>
    </citation>
    <scope>NUCLEOTIDE SEQUENCE [LARGE SCALE GENOMIC DNA]</scope>
    <source>
        <strain evidence="2">MUCL 33604</strain>
    </source>
</reference>
<dbReference type="HOGENOM" id="CLU_2171440_0_0_1"/>
<keyword evidence="2" id="KW-1185">Reference proteome</keyword>
<dbReference type="EMBL" id="KL197711">
    <property type="protein sequence ID" value="KDQ62191.1"/>
    <property type="molecule type" value="Genomic_DNA"/>
</dbReference>
<dbReference type="Proteomes" id="UP000027265">
    <property type="component" value="Unassembled WGS sequence"/>
</dbReference>
<organism evidence="1 2">
    <name type="scientific">Jaapia argillacea MUCL 33604</name>
    <dbReference type="NCBI Taxonomy" id="933084"/>
    <lineage>
        <taxon>Eukaryota</taxon>
        <taxon>Fungi</taxon>
        <taxon>Dikarya</taxon>
        <taxon>Basidiomycota</taxon>
        <taxon>Agaricomycotina</taxon>
        <taxon>Agaricomycetes</taxon>
        <taxon>Agaricomycetidae</taxon>
        <taxon>Jaapiales</taxon>
        <taxon>Jaapiaceae</taxon>
        <taxon>Jaapia</taxon>
    </lineage>
</organism>
<name>A0A067QHV3_9AGAM</name>